<dbReference type="PANTHER" id="PTHR43415">
    <property type="entry name" value="SPERMIDINE N(1)-ACETYLTRANSFERASE"/>
    <property type="match status" value="1"/>
</dbReference>
<evidence type="ECO:0000313" key="2">
    <source>
        <dbReference type="EMBL" id="MBL4936950.1"/>
    </source>
</evidence>
<reference evidence="2 3" key="1">
    <citation type="submission" date="2021-01" db="EMBL/GenBank/DDBJ databases">
        <title>Genome public.</title>
        <authorList>
            <person name="Liu C."/>
            <person name="Sun Q."/>
        </authorList>
    </citation>
    <scope>NUCLEOTIDE SEQUENCE [LARGE SCALE GENOMIC DNA]</scope>
    <source>
        <strain evidence="2 3">YIM B02515</strain>
    </source>
</reference>
<dbReference type="Pfam" id="PF13302">
    <property type="entry name" value="Acetyltransf_3"/>
    <property type="match status" value="1"/>
</dbReference>
<evidence type="ECO:0000259" key="1">
    <source>
        <dbReference type="PROSITE" id="PS51186"/>
    </source>
</evidence>
<dbReference type="PROSITE" id="PS51186">
    <property type="entry name" value="GNAT"/>
    <property type="match status" value="1"/>
</dbReference>
<gene>
    <name evidence="2" type="ORF">JK636_14445</name>
</gene>
<evidence type="ECO:0000313" key="3">
    <source>
        <dbReference type="Proteomes" id="UP000632377"/>
    </source>
</evidence>
<dbReference type="Proteomes" id="UP000632377">
    <property type="component" value="Unassembled WGS sequence"/>
</dbReference>
<feature type="domain" description="N-acetyltransferase" evidence="1">
    <location>
        <begin position="3"/>
        <end position="153"/>
    </location>
</feature>
<proteinExistence type="predicted"/>
<dbReference type="PANTHER" id="PTHR43415:SF3">
    <property type="entry name" value="GNAT-FAMILY ACETYLTRANSFERASE"/>
    <property type="match status" value="1"/>
</dbReference>
<protein>
    <submittedName>
        <fullName evidence="2">GNAT family N-acetyltransferase</fullName>
    </submittedName>
</protein>
<accession>A0ABS1TC78</accession>
<dbReference type="Gene3D" id="3.40.630.30">
    <property type="match status" value="1"/>
</dbReference>
<dbReference type="InterPro" id="IPR016181">
    <property type="entry name" value="Acyl_CoA_acyltransferase"/>
</dbReference>
<organism evidence="2 3">
    <name type="scientific">Clostridium rhizosphaerae</name>
    <dbReference type="NCBI Taxonomy" id="2803861"/>
    <lineage>
        <taxon>Bacteria</taxon>
        <taxon>Bacillati</taxon>
        <taxon>Bacillota</taxon>
        <taxon>Clostridia</taxon>
        <taxon>Eubacteriales</taxon>
        <taxon>Clostridiaceae</taxon>
        <taxon>Clostridium</taxon>
    </lineage>
</organism>
<keyword evidence="3" id="KW-1185">Reference proteome</keyword>
<dbReference type="EMBL" id="JAESWC010000009">
    <property type="protein sequence ID" value="MBL4936950.1"/>
    <property type="molecule type" value="Genomic_DNA"/>
</dbReference>
<dbReference type="InterPro" id="IPR000182">
    <property type="entry name" value="GNAT_dom"/>
</dbReference>
<comment type="caution">
    <text evidence="2">The sequence shown here is derived from an EMBL/GenBank/DDBJ whole genome shotgun (WGS) entry which is preliminary data.</text>
</comment>
<dbReference type="RefSeq" id="WP_202749707.1">
    <property type="nucleotide sequence ID" value="NZ_JAESWC010000009.1"/>
</dbReference>
<sequence length="153" mass="18202">MNIEFRKPLEKDANEIATWKYDGKYSFYDNDKTEAKKEWASNIHKEENTFVIYNESEELIGNFSFDYDDDGHLMLGVQMKPSFTGRGMGTEIVQSILNFGREIYKFDKIELLVAKFNKRAIRVYEKLGFIKTEEFIWNVNNEEKEFISMKKVY</sequence>
<name>A0ABS1TC78_9CLOT</name>
<dbReference type="SUPFAM" id="SSF55729">
    <property type="entry name" value="Acyl-CoA N-acyltransferases (Nat)"/>
    <property type="match status" value="1"/>
</dbReference>